<dbReference type="InterPro" id="IPR036806">
    <property type="entry name" value="YozE_SAM-like_sf"/>
</dbReference>
<comment type="caution">
    <text evidence="2">The sequence shown here is derived from an EMBL/GenBank/DDBJ whole genome shotgun (WGS) entry which is preliminary data.</text>
</comment>
<dbReference type="Pfam" id="PF06855">
    <property type="entry name" value="YozE_SAM_like"/>
    <property type="match status" value="1"/>
</dbReference>
<dbReference type="InterPro" id="IPR023089">
    <property type="entry name" value="YozE_SAM-like"/>
</dbReference>
<dbReference type="SUPFAM" id="SSF140652">
    <property type="entry name" value="YozE-like"/>
    <property type="match status" value="1"/>
</dbReference>
<accession>A0ABU8Q7P4</accession>
<evidence type="ECO:0000313" key="2">
    <source>
        <dbReference type="EMBL" id="MEJ5095525.1"/>
    </source>
</evidence>
<feature type="domain" description="YozE SAM-like" evidence="1">
    <location>
        <begin position="13"/>
        <end position="69"/>
    </location>
</feature>
<dbReference type="Proteomes" id="UP001380365">
    <property type="component" value="Unassembled WGS sequence"/>
</dbReference>
<name>A0ABU8Q7P4_9SPHN</name>
<protein>
    <submittedName>
        <fullName evidence="2">YozE family protein</fullName>
    </submittedName>
</protein>
<reference evidence="2 3" key="1">
    <citation type="submission" date="2023-12" db="EMBL/GenBank/DDBJ databases">
        <title>Gut-associated functions are favored during microbiome assembly across C. elegans life.</title>
        <authorList>
            <person name="Zimmermann J."/>
        </authorList>
    </citation>
    <scope>NUCLEOTIDE SEQUENCE [LARGE SCALE GENOMIC DNA]</scope>
    <source>
        <strain evidence="2 3">JUb134</strain>
    </source>
</reference>
<dbReference type="Gene3D" id="1.10.150.260">
    <property type="entry name" value="YozE SAM-like"/>
    <property type="match status" value="1"/>
</dbReference>
<gene>
    <name evidence="2" type="ORF">WH159_13370</name>
</gene>
<proteinExistence type="predicted"/>
<keyword evidence="3" id="KW-1185">Reference proteome</keyword>
<dbReference type="RefSeq" id="WP_132882230.1">
    <property type="nucleotide sequence ID" value="NZ_JBBGZA010000001.1"/>
</dbReference>
<sequence>MQMDRYGEPRPAFAAWLLLQRDREDGVGRLAQAARSDRSFPREGDADAVRAHLNRMQADGESFEAVDDAEMDWLSY</sequence>
<evidence type="ECO:0000313" key="3">
    <source>
        <dbReference type="Proteomes" id="UP001380365"/>
    </source>
</evidence>
<evidence type="ECO:0000259" key="1">
    <source>
        <dbReference type="Pfam" id="PF06855"/>
    </source>
</evidence>
<organism evidence="2 3">
    <name type="scientific">Sphingomonas molluscorum</name>
    <dbReference type="NCBI Taxonomy" id="418184"/>
    <lineage>
        <taxon>Bacteria</taxon>
        <taxon>Pseudomonadati</taxon>
        <taxon>Pseudomonadota</taxon>
        <taxon>Alphaproteobacteria</taxon>
        <taxon>Sphingomonadales</taxon>
        <taxon>Sphingomonadaceae</taxon>
        <taxon>Sphingomonas</taxon>
    </lineage>
</organism>
<dbReference type="EMBL" id="JBBGZA010000001">
    <property type="protein sequence ID" value="MEJ5095525.1"/>
    <property type="molecule type" value="Genomic_DNA"/>
</dbReference>